<keyword evidence="7" id="KW-1185">Reference proteome</keyword>
<feature type="DNA-binding region" description="OmpR/PhoB-type" evidence="3">
    <location>
        <begin position="131"/>
        <end position="230"/>
    </location>
</feature>
<evidence type="ECO:0000256" key="1">
    <source>
        <dbReference type="ARBA" id="ARBA00023125"/>
    </source>
</evidence>
<dbReference type="Pfam" id="PF00072">
    <property type="entry name" value="Response_reg"/>
    <property type="match status" value="1"/>
</dbReference>
<dbReference type="PROSITE" id="PS51755">
    <property type="entry name" value="OMPR_PHOB"/>
    <property type="match status" value="1"/>
</dbReference>
<feature type="modified residue" description="4-aspartylphosphate" evidence="2">
    <location>
        <position position="56"/>
    </location>
</feature>
<accession>A0ABU9R382</accession>
<feature type="domain" description="OmpR/PhoB-type" evidence="5">
    <location>
        <begin position="131"/>
        <end position="230"/>
    </location>
</feature>
<dbReference type="PROSITE" id="PS50110">
    <property type="entry name" value="RESPONSE_REGULATORY"/>
    <property type="match status" value="1"/>
</dbReference>
<proteinExistence type="predicted"/>
<evidence type="ECO:0000256" key="3">
    <source>
        <dbReference type="PROSITE-ProRule" id="PRU01091"/>
    </source>
</evidence>
<dbReference type="RefSeq" id="WP_342959025.1">
    <property type="nucleotide sequence ID" value="NZ_JAZHFZ010000010.1"/>
</dbReference>
<dbReference type="SMART" id="SM00862">
    <property type="entry name" value="Trans_reg_C"/>
    <property type="match status" value="1"/>
</dbReference>
<dbReference type="Pfam" id="PF00486">
    <property type="entry name" value="Trans_reg_C"/>
    <property type="match status" value="1"/>
</dbReference>
<dbReference type="InterPro" id="IPR001789">
    <property type="entry name" value="Sig_transdc_resp-reg_receiver"/>
</dbReference>
<keyword evidence="2" id="KW-0597">Phosphoprotein</keyword>
<dbReference type="Proteomes" id="UP001481677">
    <property type="component" value="Unassembled WGS sequence"/>
</dbReference>
<dbReference type="InterPro" id="IPR039420">
    <property type="entry name" value="WalR-like"/>
</dbReference>
<evidence type="ECO:0000313" key="6">
    <source>
        <dbReference type="EMBL" id="MEM5341457.1"/>
    </source>
</evidence>
<evidence type="ECO:0000313" key="7">
    <source>
        <dbReference type="Proteomes" id="UP001481677"/>
    </source>
</evidence>
<dbReference type="SUPFAM" id="SSF52172">
    <property type="entry name" value="CheY-like"/>
    <property type="match status" value="1"/>
</dbReference>
<comment type="caution">
    <text evidence="6">The sequence shown here is derived from an EMBL/GenBank/DDBJ whole genome shotgun (WGS) entry which is preliminary data.</text>
</comment>
<dbReference type="InterPro" id="IPR001867">
    <property type="entry name" value="OmpR/PhoB-type_DNA-bd"/>
</dbReference>
<protein>
    <submittedName>
        <fullName evidence="6">Response regulator</fullName>
    </submittedName>
</protein>
<dbReference type="InterPro" id="IPR036388">
    <property type="entry name" value="WH-like_DNA-bd_sf"/>
</dbReference>
<name>A0ABU9R382_9BURK</name>
<dbReference type="Gene3D" id="6.10.250.690">
    <property type="match status" value="1"/>
</dbReference>
<organism evidence="6 7">
    <name type="scientific">Paraburkholderia azotifigens</name>
    <dbReference type="NCBI Taxonomy" id="2057004"/>
    <lineage>
        <taxon>Bacteria</taxon>
        <taxon>Pseudomonadati</taxon>
        <taxon>Pseudomonadota</taxon>
        <taxon>Betaproteobacteria</taxon>
        <taxon>Burkholderiales</taxon>
        <taxon>Burkholderiaceae</taxon>
        <taxon>Paraburkholderia</taxon>
    </lineage>
</organism>
<dbReference type="CDD" id="cd17620">
    <property type="entry name" value="REC_OmpR_KdpE-like"/>
    <property type="match status" value="1"/>
</dbReference>
<gene>
    <name evidence="6" type="ORF">V4C56_17770</name>
</gene>
<dbReference type="EMBL" id="JAZHGA010000011">
    <property type="protein sequence ID" value="MEM5341457.1"/>
    <property type="molecule type" value="Genomic_DNA"/>
</dbReference>
<feature type="domain" description="Response regulatory" evidence="4">
    <location>
        <begin position="7"/>
        <end position="120"/>
    </location>
</feature>
<sequence>MSEPVVTIILIEDEKHIRRFVHAALQSEGMRVVEAGTGREGLAMAASSRPDLVIVDLGLPDIDGFEVIRVLRGWSAVPVIVLSARTREEDKVAALNAGADDYLTKPFGPAELIARIRAQLRRQNCSVTSETSQLFFGAVRVDFDARLVERDGHPIHLTPIEYRLLAALARHAGRVLTHRQLLQEVWGPAHAENAHYLRIYMGHLRQKLERDPAQPEHIVTETGIGYRLLGVR</sequence>
<dbReference type="Gene3D" id="1.10.10.10">
    <property type="entry name" value="Winged helix-like DNA-binding domain superfamily/Winged helix DNA-binding domain"/>
    <property type="match status" value="1"/>
</dbReference>
<keyword evidence="1 3" id="KW-0238">DNA-binding</keyword>
<dbReference type="PANTHER" id="PTHR48111:SF50">
    <property type="entry name" value="KDP OPERON TRANSCRIPTIONAL REGULATORY PROTEIN KDPE"/>
    <property type="match status" value="1"/>
</dbReference>
<reference evidence="6 7" key="1">
    <citation type="submission" date="2024-01" db="EMBL/GenBank/DDBJ databases">
        <title>The diversity of rhizobia nodulating Mimosa spp. in eleven states of Brazil covering several biomes is determined by host plant, location, and edaphic factors.</title>
        <authorList>
            <person name="Rouws L."/>
            <person name="Barauna A."/>
            <person name="Beukes C."/>
            <person name="De Faria S.M."/>
            <person name="Gross E."/>
            <person name="Dos Reis Junior F.B."/>
            <person name="Simon M."/>
            <person name="Maluk M."/>
            <person name="Odee D.W."/>
            <person name="Kenicer G."/>
            <person name="Young J.P.W."/>
            <person name="Reis V.M."/>
            <person name="Zilli J."/>
            <person name="James E.K."/>
        </authorList>
    </citation>
    <scope>NUCLEOTIDE SEQUENCE [LARGE SCALE GENOMIC DNA]</scope>
    <source>
        <strain evidence="6 7">JPY530</strain>
    </source>
</reference>
<dbReference type="PANTHER" id="PTHR48111">
    <property type="entry name" value="REGULATOR OF RPOS"/>
    <property type="match status" value="1"/>
</dbReference>
<dbReference type="SMART" id="SM00448">
    <property type="entry name" value="REC"/>
    <property type="match status" value="1"/>
</dbReference>
<evidence type="ECO:0000259" key="5">
    <source>
        <dbReference type="PROSITE" id="PS51755"/>
    </source>
</evidence>
<dbReference type="CDD" id="cd00383">
    <property type="entry name" value="trans_reg_C"/>
    <property type="match status" value="1"/>
</dbReference>
<evidence type="ECO:0000259" key="4">
    <source>
        <dbReference type="PROSITE" id="PS50110"/>
    </source>
</evidence>
<evidence type="ECO:0000256" key="2">
    <source>
        <dbReference type="PROSITE-ProRule" id="PRU00169"/>
    </source>
</evidence>
<dbReference type="Gene3D" id="3.40.50.2300">
    <property type="match status" value="1"/>
</dbReference>
<dbReference type="InterPro" id="IPR011006">
    <property type="entry name" value="CheY-like_superfamily"/>
</dbReference>